<evidence type="ECO:0000313" key="5">
    <source>
        <dbReference type="Proteomes" id="UP000267606"/>
    </source>
</evidence>
<accession>A0A183HDY9</accession>
<dbReference type="GO" id="GO:0000724">
    <property type="term" value="P:double-strand break repair via homologous recombination"/>
    <property type="evidence" value="ECO:0007669"/>
    <property type="project" value="TreeGrafter"/>
</dbReference>
<dbReference type="AlphaFoldDB" id="A0A183HDY9"/>
<evidence type="ECO:0000313" key="6">
    <source>
        <dbReference type="WBParaSite" id="OFLC_0000570001-mRNA-1"/>
    </source>
</evidence>
<dbReference type="PANTHER" id="PTHR45916">
    <property type="entry name" value="STRUCTURAL MAINTENANCE OF CHROMOSOMES PROTEIN 5"/>
    <property type="match status" value="1"/>
</dbReference>
<dbReference type="STRING" id="387005.A0A183HDY9"/>
<dbReference type="Proteomes" id="UP000267606">
    <property type="component" value="Unassembled WGS sequence"/>
</dbReference>
<dbReference type="SUPFAM" id="SSF52540">
    <property type="entry name" value="P-loop containing nucleoside triphosphate hydrolases"/>
    <property type="match status" value="1"/>
</dbReference>
<comment type="similarity">
    <text evidence="1">Belongs to the SMC family. SMC5 subfamily.</text>
</comment>
<gene>
    <name evidence="4" type="ORF">OFLC_LOCUS5702</name>
</gene>
<evidence type="ECO:0000256" key="1">
    <source>
        <dbReference type="ARBA" id="ARBA00010171"/>
    </source>
</evidence>
<reference evidence="4 5" key="2">
    <citation type="submission" date="2018-11" db="EMBL/GenBank/DDBJ databases">
        <authorList>
            <consortium name="Pathogen Informatics"/>
        </authorList>
    </citation>
    <scope>NUCLEOTIDE SEQUENCE [LARGE SCALE GENOMIC DNA]</scope>
</reference>
<keyword evidence="5" id="KW-1185">Reference proteome</keyword>
<evidence type="ECO:0000256" key="2">
    <source>
        <dbReference type="ARBA" id="ARBA00018687"/>
    </source>
</evidence>
<dbReference type="PANTHER" id="PTHR45916:SF1">
    <property type="entry name" value="STRUCTURAL MAINTENANCE OF CHROMOSOMES PROTEIN 5"/>
    <property type="match status" value="1"/>
</dbReference>
<name>A0A183HDY9_9BILA</name>
<dbReference type="Gene3D" id="3.40.50.300">
    <property type="entry name" value="P-loop containing nucleotide triphosphate hydrolases"/>
    <property type="match status" value="1"/>
</dbReference>
<sequence>TIVCGLCLAVGGTPKLLGRSELLADYIKYGSDEGSIKVFIRDSKLGKDRVLSTVLHRSGASNFFVDDEKVTQTKLRDVAESYNIQVDNPCTFLAQDKVKSFAEQKPSVLLKNTEKAVGKELIDLHNSIQDIRFNQSPLSRAKYLEDCLNSVQNELKTLVPLIENYRRRETMRERIQLLLRKQLYLEYLDAETIADEKAQYKRVKEKELKEMNKLLSVREETEKLLAVESVDESVNNTGFFY</sequence>
<evidence type="ECO:0000313" key="4">
    <source>
        <dbReference type="EMBL" id="VDO44034.1"/>
    </source>
</evidence>
<dbReference type="GO" id="GO:0030915">
    <property type="term" value="C:Smc5-Smc6 complex"/>
    <property type="evidence" value="ECO:0007669"/>
    <property type="project" value="TreeGrafter"/>
</dbReference>
<protein>
    <recommendedName>
        <fullName evidence="2">Structural maintenance of chromosomes protein 5</fullName>
    </recommendedName>
</protein>
<organism evidence="6">
    <name type="scientific">Onchocerca flexuosa</name>
    <dbReference type="NCBI Taxonomy" id="387005"/>
    <lineage>
        <taxon>Eukaryota</taxon>
        <taxon>Metazoa</taxon>
        <taxon>Ecdysozoa</taxon>
        <taxon>Nematoda</taxon>
        <taxon>Chromadorea</taxon>
        <taxon>Rhabditida</taxon>
        <taxon>Spirurina</taxon>
        <taxon>Spiruromorpha</taxon>
        <taxon>Filarioidea</taxon>
        <taxon>Onchocercidae</taxon>
        <taxon>Onchocerca</taxon>
    </lineage>
</organism>
<proteinExistence type="inferred from homology"/>
<dbReference type="WBParaSite" id="OFLC_0000570001-mRNA-1">
    <property type="protein sequence ID" value="OFLC_0000570001-mRNA-1"/>
    <property type="gene ID" value="OFLC_0000570001"/>
</dbReference>
<dbReference type="EMBL" id="UZAJ01005045">
    <property type="protein sequence ID" value="VDO44034.1"/>
    <property type="molecule type" value="Genomic_DNA"/>
</dbReference>
<dbReference type="GO" id="GO:0003697">
    <property type="term" value="F:single-stranded DNA binding"/>
    <property type="evidence" value="ECO:0007669"/>
    <property type="project" value="TreeGrafter"/>
</dbReference>
<keyword evidence="3" id="KW-0175">Coiled coil</keyword>
<dbReference type="InterPro" id="IPR027417">
    <property type="entry name" value="P-loop_NTPase"/>
</dbReference>
<dbReference type="GO" id="GO:0005634">
    <property type="term" value="C:nucleus"/>
    <property type="evidence" value="ECO:0007669"/>
    <property type="project" value="TreeGrafter"/>
</dbReference>
<evidence type="ECO:0000256" key="3">
    <source>
        <dbReference type="ARBA" id="ARBA00023054"/>
    </source>
</evidence>
<reference evidence="6" key="1">
    <citation type="submission" date="2016-06" db="UniProtKB">
        <authorList>
            <consortium name="WormBaseParasite"/>
        </authorList>
    </citation>
    <scope>IDENTIFICATION</scope>
</reference>